<gene>
    <name evidence="2" type="ORF">JX265_000836</name>
</gene>
<comment type="caution">
    <text evidence="2">The sequence shown here is derived from an EMBL/GenBank/DDBJ whole genome shotgun (WGS) entry which is preliminary data.</text>
</comment>
<organism evidence="2 3">
    <name type="scientific">Neoarthrinium moseri</name>
    <dbReference type="NCBI Taxonomy" id="1658444"/>
    <lineage>
        <taxon>Eukaryota</taxon>
        <taxon>Fungi</taxon>
        <taxon>Dikarya</taxon>
        <taxon>Ascomycota</taxon>
        <taxon>Pezizomycotina</taxon>
        <taxon>Sordariomycetes</taxon>
        <taxon>Xylariomycetidae</taxon>
        <taxon>Amphisphaeriales</taxon>
        <taxon>Apiosporaceae</taxon>
        <taxon>Neoarthrinium</taxon>
    </lineage>
</organism>
<dbReference type="Gene3D" id="3.40.630.30">
    <property type="match status" value="1"/>
</dbReference>
<evidence type="ECO:0000313" key="2">
    <source>
        <dbReference type="EMBL" id="KAI1880596.1"/>
    </source>
</evidence>
<accession>A0A9P9WWZ5</accession>
<reference evidence="2" key="1">
    <citation type="submission" date="2021-03" db="EMBL/GenBank/DDBJ databases">
        <title>Revisited historic fungal species revealed as producer of novel bioactive compounds through whole genome sequencing and comparative genomics.</title>
        <authorList>
            <person name="Vignolle G.A."/>
            <person name="Hochenegger N."/>
            <person name="Mach R.L."/>
            <person name="Mach-Aigner A.R."/>
            <person name="Javad Rahimi M."/>
            <person name="Salim K.A."/>
            <person name="Chan C.M."/>
            <person name="Lim L.B.L."/>
            <person name="Cai F."/>
            <person name="Druzhinina I.S."/>
            <person name="U'Ren J.M."/>
            <person name="Derntl C."/>
        </authorList>
    </citation>
    <scope>NUCLEOTIDE SEQUENCE</scope>
    <source>
        <strain evidence="2">TUCIM 5799</strain>
    </source>
</reference>
<dbReference type="Pfam" id="PF13673">
    <property type="entry name" value="Acetyltransf_10"/>
    <property type="match status" value="1"/>
</dbReference>
<dbReference type="GO" id="GO:0016747">
    <property type="term" value="F:acyltransferase activity, transferring groups other than amino-acyl groups"/>
    <property type="evidence" value="ECO:0007669"/>
    <property type="project" value="InterPro"/>
</dbReference>
<keyword evidence="3" id="KW-1185">Reference proteome</keyword>
<dbReference type="EMBL" id="JAFIMR010000002">
    <property type="protein sequence ID" value="KAI1880596.1"/>
    <property type="molecule type" value="Genomic_DNA"/>
</dbReference>
<dbReference type="Proteomes" id="UP000829685">
    <property type="component" value="Unassembled WGS sequence"/>
</dbReference>
<sequence length="234" mass="26544">MATLDIEVVDLTGIGLPQEDCRKAAVWMAQAFAQAPATPALTIFFGAAPYEANVEMHERFWASHLNRVAMSGRLIGARARGGGAWRGFRAFFEPGRSRLPYVSDFRLENNDDWDRFLELAGEEQYMSRVREWGKKTGRTNEEIGITPGEYYTTSIIVVDPAHQRQGIGHALDEYTQDIVREAHRPLHVRIHEYILPFYIAQGYRVVASPTYSLVGSAPFKVHFLMHDCSRIVSR</sequence>
<dbReference type="AlphaFoldDB" id="A0A9P9WWZ5"/>
<protein>
    <recommendedName>
        <fullName evidence="1">N-acetyltransferase domain-containing protein</fullName>
    </recommendedName>
</protein>
<dbReference type="InterPro" id="IPR016181">
    <property type="entry name" value="Acyl_CoA_acyltransferase"/>
</dbReference>
<feature type="domain" description="N-acetyltransferase" evidence="1">
    <location>
        <begin position="154"/>
        <end position="210"/>
    </location>
</feature>
<evidence type="ECO:0000259" key="1">
    <source>
        <dbReference type="Pfam" id="PF13673"/>
    </source>
</evidence>
<dbReference type="InterPro" id="IPR000182">
    <property type="entry name" value="GNAT_dom"/>
</dbReference>
<evidence type="ECO:0000313" key="3">
    <source>
        <dbReference type="Proteomes" id="UP000829685"/>
    </source>
</evidence>
<proteinExistence type="predicted"/>
<name>A0A9P9WWZ5_9PEZI</name>
<dbReference type="SUPFAM" id="SSF55729">
    <property type="entry name" value="Acyl-CoA N-acyltransferases (Nat)"/>
    <property type="match status" value="1"/>
</dbReference>